<keyword evidence="1" id="KW-0812">Transmembrane</keyword>
<keyword evidence="1" id="KW-1133">Transmembrane helix</keyword>
<dbReference type="OrthoDB" id="5146799at2"/>
<dbReference type="GO" id="GO:0140359">
    <property type="term" value="F:ABC-type transporter activity"/>
    <property type="evidence" value="ECO:0007669"/>
    <property type="project" value="InterPro"/>
</dbReference>
<dbReference type="Pfam" id="PF12679">
    <property type="entry name" value="ABC2_membrane_2"/>
    <property type="match status" value="1"/>
</dbReference>
<reference evidence="2 3" key="1">
    <citation type="submission" date="2016-10" db="EMBL/GenBank/DDBJ databases">
        <authorList>
            <person name="de Groot N.N."/>
        </authorList>
    </citation>
    <scope>NUCLEOTIDE SEQUENCE [LARGE SCALE GENOMIC DNA]</scope>
    <source>
        <strain evidence="2 3">CPCC 201354</strain>
    </source>
</reference>
<evidence type="ECO:0000313" key="2">
    <source>
        <dbReference type="EMBL" id="SDH51932.1"/>
    </source>
</evidence>
<proteinExistence type="predicted"/>
<accession>A0A1G8D2M6</accession>
<dbReference type="RefSeq" id="WP_093171736.1">
    <property type="nucleotide sequence ID" value="NZ_FNCN01000017.1"/>
</dbReference>
<evidence type="ECO:0000256" key="1">
    <source>
        <dbReference type="SAM" id="Phobius"/>
    </source>
</evidence>
<feature type="transmembrane region" description="Helical" evidence="1">
    <location>
        <begin position="51"/>
        <end position="73"/>
    </location>
</feature>
<dbReference type="EMBL" id="FNCN01000017">
    <property type="protein sequence ID" value="SDH51932.1"/>
    <property type="molecule type" value="Genomic_DNA"/>
</dbReference>
<dbReference type="PANTHER" id="PTHR37305">
    <property type="entry name" value="INTEGRAL MEMBRANE PROTEIN-RELATED"/>
    <property type="match status" value="1"/>
</dbReference>
<name>A0A1G8D2M6_9ACTN</name>
<feature type="transmembrane region" description="Helical" evidence="1">
    <location>
        <begin position="157"/>
        <end position="176"/>
    </location>
</feature>
<dbReference type="PANTHER" id="PTHR37305:SF1">
    <property type="entry name" value="MEMBRANE PROTEIN"/>
    <property type="match status" value="1"/>
</dbReference>
<evidence type="ECO:0000313" key="3">
    <source>
        <dbReference type="Proteomes" id="UP000198923"/>
    </source>
</evidence>
<feature type="transmembrane region" description="Helical" evidence="1">
    <location>
        <begin position="128"/>
        <end position="150"/>
    </location>
</feature>
<keyword evidence="1" id="KW-0472">Membrane</keyword>
<dbReference type="GO" id="GO:0005886">
    <property type="term" value="C:plasma membrane"/>
    <property type="evidence" value="ECO:0007669"/>
    <property type="project" value="UniProtKB-SubCell"/>
</dbReference>
<sequence length="238" mass="25357">MNTVIAGITYRALLGRRRIWMLILLPAVLIGLAILLRSIDSADHRSVVLLMQNFAIGMMLPLLGLIAGTGVIAPEIDDGTITHLLSKPISRPVIVRTKFAVAVSLLALFAAVPTFVAAWLMVGFEADIAVGFAVGALAGGIAYAALFLALGVVTRHAVTIGITYALVWEGLVGNFVPGARRFSIQQWAQSVTDWLSTSERIDVETTLAFSLPALAIVTVVGVVWAGTRLSRFSFTGDE</sequence>
<feature type="transmembrane region" description="Helical" evidence="1">
    <location>
        <begin position="19"/>
        <end position="39"/>
    </location>
</feature>
<dbReference type="STRING" id="504805.SAMN05421505_11771"/>
<organism evidence="2 3">
    <name type="scientific">Sinosporangium album</name>
    <dbReference type="NCBI Taxonomy" id="504805"/>
    <lineage>
        <taxon>Bacteria</taxon>
        <taxon>Bacillati</taxon>
        <taxon>Actinomycetota</taxon>
        <taxon>Actinomycetes</taxon>
        <taxon>Streptosporangiales</taxon>
        <taxon>Streptosporangiaceae</taxon>
        <taxon>Sinosporangium</taxon>
    </lineage>
</organism>
<feature type="transmembrane region" description="Helical" evidence="1">
    <location>
        <begin position="99"/>
        <end position="122"/>
    </location>
</feature>
<dbReference type="AlphaFoldDB" id="A0A1G8D2M6"/>
<keyword evidence="3" id="KW-1185">Reference proteome</keyword>
<gene>
    <name evidence="2" type="ORF">SAMN05421505_11771</name>
</gene>
<feature type="transmembrane region" description="Helical" evidence="1">
    <location>
        <begin position="207"/>
        <end position="226"/>
    </location>
</feature>
<protein>
    <submittedName>
        <fullName evidence="2">ABC-2 type transport system permease protein</fullName>
    </submittedName>
</protein>
<dbReference type="Proteomes" id="UP000198923">
    <property type="component" value="Unassembled WGS sequence"/>
</dbReference>